<evidence type="ECO:0000256" key="3">
    <source>
        <dbReference type="ARBA" id="ARBA00023163"/>
    </source>
</evidence>
<dbReference type="PANTHER" id="PTHR44591:SF3">
    <property type="entry name" value="RESPONSE REGULATORY DOMAIN-CONTAINING PROTEIN"/>
    <property type="match status" value="1"/>
</dbReference>
<feature type="domain" description="Response regulatory" evidence="5">
    <location>
        <begin position="5"/>
        <end position="118"/>
    </location>
</feature>
<keyword evidence="3" id="KW-0804">Transcription</keyword>
<sequence length="127" mass="13875">MSDPIALVVDDEPLILMDTADIVASAGYHVIEARSADEAFELLAKYRSVKLLMTDVQMPGTMDGLALARYVGEHWPEVHVVVASGAVTPKDDELPHGARFLGKPLNQALVLETLQELERESEPRPKG</sequence>
<comment type="caution">
    <text evidence="6">The sequence shown here is derived from an EMBL/GenBank/DDBJ whole genome shotgun (WGS) entry which is preliminary data.</text>
</comment>
<reference evidence="6 7" key="1">
    <citation type="submission" date="2019-06" db="EMBL/GenBank/DDBJ databases">
        <title>The draft genome of Rhizobium smilacinae PTYR-5.</title>
        <authorList>
            <person name="Liu L."/>
            <person name="Li L."/>
            <person name="Zhang X."/>
        </authorList>
    </citation>
    <scope>NUCLEOTIDE SEQUENCE [LARGE SCALE GENOMIC DNA]</scope>
    <source>
        <strain evidence="6 7">PTYR-5</strain>
    </source>
</reference>
<dbReference type="EMBL" id="VDMN01000009">
    <property type="protein sequence ID" value="TNM60268.1"/>
    <property type="molecule type" value="Genomic_DNA"/>
</dbReference>
<dbReference type="Gene3D" id="3.40.50.2300">
    <property type="match status" value="1"/>
</dbReference>
<protein>
    <submittedName>
        <fullName evidence="6">Response regulator</fullName>
    </submittedName>
</protein>
<dbReference type="SUPFAM" id="SSF52172">
    <property type="entry name" value="CheY-like"/>
    <property type="match status" value="1"/>
</dbReference>
<evidence type="ECO:0000256" key="2">
    <source>
        <dbReference type="ARBA" id="ARBA00023015"/>
    </source>
</evidence>
<dbReference type="InterPro" id="IPR001789">
    <property type="entry name" value="Sig_transdc_resp-reg_receiver"/>
</dbReference>
<dbReference type="PANTHER" id="PTHR44591">
    <property type="entry name" value="STRESS RESPONSE REGULATOR PROTEIN 1"/>
    <property type="match status" value="1"/>
</dbReference>
<organism evidence="6 7">
    <name type="scientific">Aliirhizobium smilacinae</name>
    <dbReference type="NCBI Taxonomy" id="1395944"/>
    <lineage>
        <taxon>Bacteria</taxon>
        <taxon>Pseudomonadati</taxon>
        <taxon>Pseudomonadota</taxon>
        <taxon>Alphaproteobacteria</taxon>
        <taxon>Hyphomicrobiales</taxon>
        <taxon>Rhizobiaceae</taxon>
        <taxon>Aliirhizobium</taxon>
    </lineage>
</organism>
<evidence type="ECO:0000256" key="1">
    <source>
        <dbReference type="ARBA" id="ARBA00022553"/>
    </source>
</evidence>
<name>A0A5C4XA32_9HYPH</name>
<dbReference type="Proteomes" id="UP000311605">
    <property type="component" value="Unassembled WGS sequence"/>
</dbReference>
<dbReference type="InterPro" id="IPR050595">
    <property type="entry name" value="Bact_response_regulator"/>
</dbReference>
<dbReference type="PROSITE" id="PS50110">
    <property type="entry name" value="RESPONSE_REGULATORY"/>
    <property type="match status" value="1"/>
</dbReference>
<gene>
    <name evidence="6" type="ORF">FHP24_26035</name>
</gene>
<dbReference type="Pfam" id="PF00072">
    <property type="entry name" value="Response_reg"/>
    <property type="match status" value="1"/>
</dbReference>
<keyword evidence="2" id="KW-0805">Transcription regulation</keyword>
<evidence type="ECO:0000259" key="5">
    <source>
        <dbReference type="PROSITE" id="PS50110"/>
    </source>
</evidence>
<dbReference type="AlphaFoldDB" id="A0A5C4XA32"/>
<evidence type="ECO:0000313" key="7">
    <source>
        <dbReference type="Proteomes" id="UP000311605"/>
    </source>
</evidence>
<dbReference type="SMART" id="SM00448">
    <property type="entry name" value="REC"/>
    <property type="match status" value="1"/>
</dbReference>
<proteinExistence type="predicted"/>
<evidence type="ECO:0000313" key="6">
    <source>
        <dbReference type="EMBL" id="TNM60268.1"/>
    </source>
</evidence>
<feature type="modified residue" description="4-aspartylphosphate" evidence="4">
    <location>
        <position position="55"/>
    </location>
</feature>
<keyword evidence="1 4" id="KW-0597">Phosphoprotein</keyword>
<accession>A0A5C4XA32</accession>
<dbReference type="GO" id="GO:0000160">
    <property type="term" value="P:phosphorelay signal transduction system"/>
    <property type="evidence" value="ECO:0007669"/>
    <property type="project" value="InterPro"/>
</dbReference>
<dbReference type="RefSeq" id="WP_139679168.1">
    <property type="nucleotide sequence ID" value="NZ_VDMN01000009.1"/>
</dbReference>
<evidence type="ECO:0000256" key="4">
    <source>
        <dbReference type="PROSITE-ProRule" id="PRU00169"/>
    </source>
</evidence>
<keyword evidence="7" id="KW-1185">Reference proteome</keyword>
<dbReference type="InterPro" id="IPR011006">
    <property type="entry name" value="CheY-like_superfamily"/>
</dbReference>
<dbReference type="OrthoDB" id="9784719at2"/>